<sequence length="765" mass="84296">MAIVVDFARPVLFTIFGQPVYGYGLCMALAFLSALFLGDGELRRKGLKIDSSALLLSAMIGGILGSRLHYMLTWNSSSAASFWDMSTGHSFQGGLLGGIVGTTGYTKLYCKESIGRMLDTLAPLLLIGHAIAADKESPSREHSAFEHGRGLLVLTVKDILLRELWMSDGAAILSTAYKQWLSRPVSDTVADLGFIYPEDISDLMGSLKTPVDRSSVGVLYELCRAACGLPNVLKIECWTFAIFPSQPRRSGAGFSTNSHLAVDYDRKVRHQALDNLVTYDKMFRSVRHYLLPSGKIGCFISGDGCYGYPTDVPWAMSFPNGLVPTAMAVHPAPLYEMITSGGVGLILWARRKQREAVTWAQFSDFFVLLGSTRFFVERYRGHNRLEGVGISQYQVVALCFILAGLILKLAINRGWISSEAEKKSRKKARAKLRAGARVPISFDEAFAAFRLIMSRYVECCCTPMVVLRGSEASTERMLQFIPPVRNAAMVAEYRLPQVLKFLPRLMSVTAEFVRPVLFTVFGLNIYVYGLCMATAFMVTLSLGQNEITRKQLKIDPSMLLICAMVGGVIGARIHYALTWDHSALFALNTGLSFQGGLIGGIIATTVYTRCWCHESVGKMLDMLAPLLMLGHAIGKLGCFLSGDGCYGYPTEVPWAMSFPNGLVPTLTPVHPTPLYEMVTSGSVAAVLWWRRERDAPTWTQTSDMLMLLGLTRFFIEDFRTYEPVEGFSITQYQIVAVGLVLAGAVIHWTLAQPKATPVEASKKDD</sequence>
<feature type="transmembrane region" description="Helical" evidence="6">
    <location>
        <begin position="516"/>
        <end position="538"/>
    </location>
</feature>
<keyword evidence="1" id="KW-1003">Cell membrane</keyword>
<keyword evidence="5 6" id="KW-0472">Membrane</keyword>
<evidence type="ECO:0000313" key="7">
    <source>
        <dbReference type="EMBL" id="KAF4739036.1"/>
    </source>
</evidence>
<keyword evidence="3 6" id="KW-0812">Transmembrane</keyword>
<evidence type="ECO:0000256" key="3">
    <source>
        <dbReference type="ARBA" id="ARBA00022692"/>
    </source>
</evidence>
<evidence type="ECO:0000256" key="6">
    <source>
        <dbReference type="SAM" id="Phobius"/>
    </source>
</evidence>
<evidence type="ECO:0000256" key="2">
    <source>
        <dbReference type="ARBA" id="ARBA00022679"/>
    </source>
</evidence>
<organism evidence="7 8">
    <name type="scientific">Perkinsus olseni</name>
    <name type="common">Perkinsus atlanticus</name>
    <dbReference type="NCBI Taxonomy" id="32597"/>
    <lineage>
        <taxon>Eukaryota</taxon>
        <taxon>Sar</taxon>
        <taxon>Alveolata</taxon>
        <taxon>Perkinsozoa</taxon>
        <taxon>Perkinsea</taxon>
        <taxon>Perkinsida</taxon>
        <taxon>Perkinsidae</taxon>
        <taxon>Perkinsus</taxon>
    </lineage>
</organism>
<evidence type="ECO:0000256" key="1">
    <source>
        <dbReference type="ARBA" id="ARBA00022475"/>
    </source>
</evidence>
<feature type="transmembrane region" description="Helical" evidence="6">
    <location>
        <begin position="584"/>
        <end position="607"/>
    </location>
</feature>
<dbReference type="Proteomes" id="UP000553632">
    <property type="component" value="Unassembled WGS sequence"/>
</dbReference>
<comment type="caution">
    <text evidence="7">The sequence shown here is derived from an EMBL/GenBank/DDBJ whole genome shotgun (WGS) entry which is preliminary data.</text>
</comment>
<dbReference type="PANTHER" id="PTHR30589">
    <property type="entry name" value="PROLIPOPROTEIN DIACYLGLYCERYL TRANSFERASE"/>
    <property type="match status" value="1"/>
</dbReference>
<protein>
    <recommendedName>
        <fullName evidence="9">Phosphatidylglycerol--prolipoprotein diacylglyceryl transferase</fullName>
    </recommendedName>
</protein>
<dbReference type="GO" id="GO:0005886">
    <property type="term" value="C:plasma membrane"/>
    <property type="evidence" value="ECO:0007669"/>
    <property type="project" value="InterPro"/>
</dbReference>
<dbReference type="EMBL" id="JABANO010014166">
    <property type="protein sequence ID" value="KAF4739036.1"/>
    <property type="molecule type" value="Genomic_DNA"/>
</dbReference>
<keyword evidence="2" id="KW-0808">Transferase</keyword>
<evidence type="ECO:0000256" key="5">
    <source>
        <dbReference type="ARBA" id="ARBA00023136"/>
    </source>
</evidence>
<accession>A0A7J6T3L3</accession>
<keyword evidence="8" id="KW-1185">Reference proteome</keyword>
<feature type="transmembrane region" description="Helical" evidence="6">
    <location>
        <begin position="20"/>
        <end position="37"/>
    </location>
</feature>
<feature type="transmembrane region" description="Helical" evidence="6">
    <location>
        <begin position="558"/>
        <end position="577"/>
    </location>
</feature>
<reference evidence="7 8" key="1">
    <citation type="submission" date="2020-04" db="EMBL/GenBank/DDBJ databases">
        <title>Perkinsus olseni comparative genomics.</title>
        <authorList>
            <person name="Bogema D.R."/>
        </authorList>
    </citation>
    <scope>NUCLEOTIDE SEQUENCE [LARGE SCALE GENOMIC DNA]</scope>
    <source>
        <strain evidence="7 8">ATCC PRA-207</strain>
    </source>
</reference>
<dbReference type="GO" id="GO:0008961">
    <property type="term" value="F:phosphatidylglycerol-prolipoprotein diacylglyceryl transferase activity"/>
    <property type="evidence" value="ECO:0007669"/>
    <property type="project" value="InterPro"/>
</dbReference>
<feature type="transmembrane region" description="Helical" evidence="6">
    <location>
        <begin position="90"/>
        <end position="110"/>
    </location>
</feature>
<evidence type="ECO:0000313" key="8">
    <source>
        <dbReference type="Proteomes" id="UP000553632"/>
    </source>
</evidence>
<dbReference type="AlphaFoldDB" id="A0A7J6T3L3"/>
<feature type="transmembrane region" description="Helical" evidence="6">
    <location>
        <begin position="356"/>
        <end position="375"/>
    </location>
</feature>
<dbReference type="GO" id="GO:0042158">
    <property type="term" value="P:lipoprotein biosynthetic process"/>
    <property type="evidence" value="ECO:0007669"/>
    <property type="project" value="InterPro"/>
</dbReference>
<dbReference type="Pfam" id="PF01790">
    <property type="entry name" value="LGT"/>
    <property type="match status" value="3"/>
</dbReference>
<proteinExistence type="inferred from homology"/>
<feature type="transmembrane region" description="Helical" evidence="6">
    <location>
        <begin position="395"/>
        <end position="416"/>
    </location>
</feature>
<gene>
    <name evidence="7" type="ORF">FOZ63_018601</name>
</gene>
<feature type="transmembrane region" description="Helical" evidence="6">
    <location>
        <begin position="49"/>
        <end position="70"/>
    </location>
</feature>
<dbReference type="PANTHER" id="PTHR30589:SF0">
    <property type="entry name" value="PHOSPHATIDYLGLYCEROL--PROLIPOPROTEIN DIACYLGLYCERYL TRANSFERASE"/>
    <property type="match status" value="1"/>
</dbReference>
<dbReference type="InterPro" id="IPR001640">
    <property type="entry name" value="Lgt"/>
</dbReference>
<dbReference type="HAMAP" id="MF_01147">
    <property type="entry name" value="Lgt"/>
    <property type="match status" value="1"/>
</dbReference>
<evidence type="ECO:0008006" key="9">
    <source>
        <dbReference type="Google" id="ProtNLM"/>
    </source>
</evidence>
<keyword evidence="4 6" id="KW-1133">Transmembrane helix</keyword>
<name>A0A7J6T3L3_PEROL</name>
<evidence type="ECO:0000256" key="4">
    <source>
        <dbReference type="ARBA" id="ARBA00022989"/>
    </source>
</evidence>